<dbReference type="PANTHER" id="PTHR11669">
    <property type="entry name" value="REPLICATION FACTOR C / DNA POLYMERASE III GAMMA-TAU SUBUNIT"/>
    <property type="match status" value="1"/>
</dbReference>
<gene>
    <name evidence="9" type="ORF">POM88_025285</name>
</gene>
<evidence type="ECO:0000256" key="3">
    <source>
        <dbReference type="ARBA" id="ARBA00022741"/>
    </source>
</evidence>
<dbReference type="FunFam" id="1.10.8.60:FF:000013">
    <property type="entry name" value="DNA polymerase III subunit gamma/tau"/>
    <property type="match status" value="1"/>
</dbReference>
<dbReference type="GO" id="GO:0003689">
    <property type="term" value="F:DNA clamp loader activity"/>
    <property type="evidence" value="ECO:0007669"/>
    <property type="project" value="TreeGrafter"/>
</dbReference>
<dbReference type="GO" id="GO:0046872">
    <property type="term" value="F:metal ion binding"/>
    <property type="evidence" value="ECO:0007669"/>
    <property type="project" value="UniProtKB-KW"/>
</dbReference>
<dbReference type="SUPFAM" id="SSF48019">
    <property type="entry name" value="post-AAA+ oligomerization domain-like"/>
    <property type="match status" value="1"/>
</dbReference>
<dbReference type="GO" id="GO:0003677">
    <property type="term" value="F:DNA binding"/>
    <property type="evidence" value="ECO:0007669"/>
    <property type="project" value="InterPro"/>
</dbReference>
<keyword evidence="3" id="KW-0547">Nucleotide-binding</keyword>
<protein>
    <recommendedName>
        <fullName evidence="11">AAA+ ATPase domain-containing protein</fullName>
    </recommendedName>
</protein>
<keyword evidence="2" id="KW-0479">Metal-binding</keyword>
<dbReference type="Gene3D" id="1.10.8.60">
    <property type="match status" value="1"/>
</dbReference>
<reference evidence="9" key="2">
    <citation type="submission" date="2023-05" db="EMBL/GenBank/DDBJ databases">
        <authorList>
            <person name="Schelkunov M.I."/>
        </authorList>
    </citation>
    <scope>NUCLEOTIDE SEQUENCE</scope>
    <source>
        <strain evidence="9">Hsosn_3</strain>
        <tissue evidence="9">Leaf</tissue>
    </source>
</reference>
<reference evidence="9" key="1">
    <citation type="submission" date="2023-02" db="EMBL/GenBank/DDBJ databases">
        <title>Genome of toxic invasive species Heracleum sosnowskyi carries increased number of genes despite the absence of recent whole-genome duplications.</title>
        <authorList>
            <person name="Schelkunov M."/>
            <person name="Shtratnikova V."/>
            <person name="Makarenko M."/>
            <person name="Klepikova A."/>
            <person name="Omelchenko D."/>
            <person name="Novikova G."/>
            <person name="Obukhova E."/>
            <person name="Bogdanov V."/>
            <person name="Penin A."/>
            <person name="Logacheva M."/>
        </authorList>
    </citation>
    <scope>NUCLEOTIDE SEQUENCE</scope>
    <source>
        <strain evidence="9">Hsosn_3</strain>
        <tissue evidence="9">Leaf</tissue>
    </source>
</reference>
<feature type="region of interest" description="Disordered" evidence="6">
    <location>
        <begin position="675"/>
        <end position="713"/>
    </location>
</feature>
<evidence type="ECO:0000256" key="5">
    <source>
        <dbReference type="ARBA" id="ARBA00022840"/>
    </source>
</evidence>
<dbReference type="InterPro" id="IPR045085">
    <property type="entry name" value="HLD_clamp_pol_III_gamma_tau"/>
</dbReference>
<evidence type="ECO:0000259" key="7">
    <source>
        <dbReference type="Pfam" id="PF12169"/>
    </source>
</evidence>
<comment type="similarity">
    <text evidence="1">Belongs to the DnaX/STICHEL family.</text>
</comment>
<evidence type="ECO:0000259" key="8">
    <source>
        <dbReference type="Pfam" id="PF23007"/>
    </source>
</evidence>
<proteinExistence type="inferred from homology"/>
<dbReference type="InterPro" id="IPR054506">
    <property type="entry name" value="DnaA_N-like_STI"/>
</dbReference>
<dbReference type="Pfam" id="PF13177">
    <property type="entry name" value="DNA_pol3_delta2"/>
    <property type="match status" value="1"/>
</dbReference>
<feature type="compositionally biased region" description="Basic residues" evidence="6">
    <location>
        <begin position="231"/>
        <end position="240"/>
    </location>
</feature>
<dbReference type="InterPro" id="IPR050238">
    <property type="entry name" value="DNA_Rep/Repair_Clamp_Loader"/>
</dbReference>
<evidence type="ECO:0000256" key="1">
    <source>
        <dbReference type="ARBA" id="ARBA00006360"/>
    </source>
</evidence>
<accession>A0AAD8MMA2</accession>
<dbReference type="Proteomes" id="UP001237642">
    <property type="component" value="Unassembled WGS sequence"/>
</dbReference>
<dbReference type="Gene3D" id="3.40.50.300">
    <property type="entry name" value="P-loop containing nucleotide triphosphate hydrolases"/>
    <property type="match status" value="1"/>
</dbReference>
<feature type="domain" description="STICHEL DnaA-N-like alpha-beta" evidence="8">
    <location>
        <begin position="774"/>
        <end position="855"/>
    </location>
</feature>
<dbReference type="GO" id="GO:0003887">
    <property type="term" value="F:DNA-directed DNA polymerase activity"/>
    <property type="evidence" value="ECO:0007669"/>
    <property type="project" value="InterPro"/>
</dbReference>
<sequence>MTRAVRDRILKDANGDISDHLRNHIHLTNCIHLKNHMHKQSPILSDRSIVRDLVVLQRSRSLRDPSMSPPSWNSPSASGFLSRRVENDVLVGNGRWSIGIEHRRDGREFFGSSPPLANIPMSDVARGEVSMHNDEVPAVSDRSRKSGVRERGRSKREESVGRNLANDLLHGKDETPVEENALNHGTYLGKAGLRSQKHNQKGRRKQDDRSRTLPENGHEVQNDSDDVASSHNHHYRRHAHHEGPFEEAQTSVHGHFNSINRGRRRKLRGARKIRNAVAAREAIAHYEMSVASNSLPHGAERGKYQMEESGEEYGDPNVTKAPGNGCGIPWNWSRIHHRGKSFLDTAGRSLSCGLSDSKSRKGGPLTQGEFSNMSARSDHSSSSSKFDGETLPLLIDDHDSSDNAAWVHDYSGPVISRSFNCSKLALSNAVVKRKVGSLYVFYGPHGTGKTSCARIFARALNCQSMEHPKPCGVCASCNAHDKGRSQYIQEVGHGSRSQWIATKEDLEIDKDAVKLIASRSDGSLRDAEMTLDQLSLLGQKISILLVQELVGLVSDEKLVDLLDLAFSADTVNIVKNLREIMESGVEPLALMSQLATVITDILAGSYDIMKGRFRRKFFRRQPLSKEDMKRLRHALKTLSEAEKQLRMSNDRLTWLTAALLQLAPDQQYNLPSSPANTSFNQSPLALNTADGSDRLRSSNVQRTDIPNNAIGLSTNSRMDNLQAGSFGSNYNNVAVQGRTSLDRKEYDELGMIPQQTSSVAGHHNRVKKKQLAGKFHQEIEEIWIEVLEKIHINSIREFLYQEGKLVGVSFGAAGSIVHLTFSSHLMQSKAEKFMAHILRAFEYVLGAPVKIEIKCESRVGTLGVPLVLPASQDRSPQMYANLGVLGINRMPIDSTGAGRSEIVEIEASPRQPKDNEHFGNMQSAKRIQPSEYNQNKSIVKRKVSLAHIIQQSERGSQRNGWSKRKAISIAEKLEQENLRLEPRSRSYLCWKASKLTHKRLSRFKVRPRKPKALLKFVSCGKCMSARSPR</sequence>
<feature type="domain" description="DNA polymerase III gamma subunit" evidence="7">
    <location>
        <begin position="546"/>
        <end position="602"/>
    </location>
</feature>
<dbReference type="AlphaFoldDB" id="A0AAD8MMA2"/>
<comment type="caution">
    <text evidence="9">The sequence shown here is derived from an EMBL/GenBank/DDBJ whole genome shotgun (WGS) entry which is preliminary data.</text>
</comment>
<dbReference type="InterPro" id="IPR008921">
    <property type="entry name" value="DNA_pol3_clamp-load_cplx_C"/>
</dbReference>
<feature type="compositionally biased region" description="Low complexity" evidence="6">
    <location>
        <begin position="371"/>
        <end position="384"/>
    </location>
</feature>
<name>A0AAD8MMA2_9APIA</name>
<feature type="compositionally biased region" description="Basic residues" evidence="6">
    <location>
        <begin position="195"/>
        <end position="204"/>
    </location>
</feature>
<dbReference type="Pfam" id="PF23007">
    <property type="entry name" value="DnaA_N-like_STI"/>
    <property type="match status" value="1"/>
</dbReference>
<dbReference type="Pfam" id="PF12169">
    <property type="entry name" value="DNA_pol3_gamma3"/>
    <property type="match status" value="1"/>
</dbReference>
<feature type="compositionally biased region" description="Basic and acidic residues" evidence="6">
    <location>
        <begin position="131"/>
        <end position="160"/>
    </location>
</feature>
<evidence type="ECO:0008006" key="11">
    <source>
        <dbReference type="Google" id="ProtNLM"/>
    </source>
</evidence>
<evidence type="ECO:0000256" key="4">
    <source>
        <dbReference type="ARBA" id="ARBA00022833"/>
    </source>
</evidence>
<dbReference type="GO" id="GO:0005524">
    <property type="term" value="F:ATP binding"/>
    <property type="evidence" value="ECO:0007669"/>
    <property type="project" value="UniProtKB-KW"/>
</dbReference>
<dbReference type="InterPro" id="IPR027417">
    <property type="entry name" value="P-loop_NTPase"/>
</dbReference>
<dbReference type="InterPro" id="IPR022754">
    <property type="entry name" value="DNA_pol_III_gamma-3"/>
</dbReference>
<keyword evidence="4" id="KW-0862">Zinc</keyword>
<dbReference type="SUPFAM" id="SSF52540">
    <property type="entry name" value="P-loop containing nucleoside triphosphate hydrolases"/>
    <property type="match status" value="1"/>
</dbReference>
<organism evidence="9 10">
    <name type="scientific">Heracleum sosnowskyi</name>
    <dbReference type="NCBI Taxonomy" id="360622"/>
    <lineage>
        <taxon>Eukaryota</taxon>
        <taxon>Viridiplantae</taxon>
        <taxon>Streptophyta</taxon>
        <taxon>Embryophyta</taxon>
        <taxon>Tracheophyta</taxon>
        <taxon>Spermatophyta</taxon>
        <taxon>Magnoliopsida</taxon>
        <taxon>eudicotyledons</taxon>
        <taxon>Gunneridae</taxon>
        <taxon>Pentapetalae</taxon>
        <taxon>asterids</taxon>
        <taxon>campanulids</taxon>
        <taxon>Apiales</taxon>
        <taxon>Apiaceae</taxon>
        <taxon>Apioideae</taxon>
        <taxon>apioid superclade</taxon>
        <taxon>Tordylieae</taxon>
        <taxon>Tordyliinae</taxon>
        <taxon>Heracleum</taxon>
    </lineage>
</organism>
<dbReference type="GO" id="GO:0006261">
    <property type="term" value="P:DNA-templated DNA replication"/>
    <property type="evidence" value="ECO:0007669"/>
    <property type="project" value="TreeGrafter"/>
</dbReference>
<feature type="region of interest" description="Disordered" evidence="6">
    <location>
        <begin position="131"/>
        <end position="251"/>
    </location>
</feature>
<dbReference type="EMBL" id="JAUIZM010000006">
    <property type="protein sequence ID" value="KAK1378541.1"/>
    <property type="molecule type" value="Genomic_DNA"/>
</dbReference>
<dbReference type="GO" id="GO:0006281">
    <property type="term" value="P:DNA repair"/>
    <property type="evidence" value="ECO:0007669"/>
    <property type="project" value="TreeGrafter"/>
</dbReference>
<keyword evidence="10" id="KW-1185">Reference proteome</keyword>
<dbReference type="CDD" id="cd18137">
    <property type="entry name" value="HLD_clamp_pol_III_gamma_tau"/>
    <property type="match status" value="1"/>
</dbReference>
<feature type="region of interest" description="Disordered" evidence="6">
    <location>
        <begin position="353"/>
        <end position="385"/>
    </location>
</feature>
<feature type="compositionally biased region" description="Polar residues" evidence="6">
    <location>
        <begin position="697"/>
        <end position="713"/>
    </location>
</feature>
<dbReference type="PANTHER" id="PTHR11669:SF46">
    <property type="entry name" value="PROTEIN STICHEL-LIKE 3"/>
    <property type="match status" value="1"/>
</dbReference>
<evidence type="ECO:0000256" key="2">
    <source>
        <dbReference type="ARBA" id="ARBA00022723"/>
    </source>
</evidence>
<feature type="compositionally biased region" description="Polar residues" evidence="6">
    <location>
        <begin position="675"/>
        <end position="685"/>
    </location>
</feature>
<evidence type="ECO:0000256" key="6">
    <source>
        <dbReference type="SAM" id="MobiDB-lite"/>
    </source>
</evidence>
<keyword evidence="5" id="KW-0067">ATP-binding</keyword>
<evidence type="ECO:0000313" key="10">
    <source>
        <dbReference type="Proteomes" id="UP001237642"/>
    </source>
</evidence>
<dbReference type="GO" id="GO:0005663">
    <property type="term" value="C:DNA replication factor C complex"/>
    <property type="evidence" value="ECO:0007669"/>
    <property type="project" value="TreeGrafter"/>
</dbReference>
<feature type="compositionally biased region" description="Basic and acidic residues" evidence="6">
    <location>
        <begin position="205"/>
        <end position="221"/>
    </location>
</feature>
<evidence type="ECO:0000313" key="9">
    <source>
        <dbReference type="EMBL" id="KAK1378541.1"/>
    </source>
</evidence>